<dbReference type="Gene3D" id="3.60.10.10">
    <property type="entry name" value="Endonuclease/exonuclease/phosphatase"/>
    <property type="match status" value="1"/>
</dbReference>
<dbReference type="Pfam" id="PF03372">
    <property type="entry name" value="Exo_endo_phos"/>
    <property type="match status" value="1"/>
</dbReference>
<organism evidence="2 3">
    <name type="scientific">Collinsella aerofaciens</name>
    <dbReference type="NCBI Taxonomy" id="74426"/>
    <lineage>
        <taxon>Bacteria</taxon>
        <taxon>Bacillati</taxon>
        <taxon>Actinomycetota</taxon>
        <taxon>Coriobacteriia</taxon>
        <taxon>Coriobacteriales</taxon>
        <taxon>Coriobacteriaceae</taxon>
        <taxon>Collinsella</taxon>
    </lineage>
</organism>
<evidence type="ECO:0000313" key="2">
    <source>
        <dbReference type="EMBL" id="MZJ86635.1"/>
    </source>
</evidence>
<dbReference type="Proteomes" id="UP000481598">
    <property type="component" value="Unassembled WGS sequence"/>
</dbReference>
<evidence type="ECO:0000259" key="1">
    <source>
        <dbReference type="Pfam" id="PF03372"/>
    </source>
</evidence>
<protein>
    <recommendedName>
        <fullName evidence="1">Endonuclease/exonuclease/phosphatase domain-containing protein</fullName>
    </recommendedName>
</protein>
<accession>A0A6L8RNX4</accession>
<evidence type="ECO:0000313" key="3">
    <source>
        <dbReference type="Proteomes" id="UP000481598"/>
    </source>
</evidence>
<feature type="domain" description="Endonuclease/exonuclease/phosphatase" evidence="1">
    <location>
        <begin position="6"/>
        <end position="174"/>
    </location>
</feature>
<dbReference type="InterPro" id="IPR005135">
    <property type="entry name" value="Endo/exonuclease/phosphatase"/>
</dbReference>
<dbReference type="AlphaFoldDB" id="A0A6L8RNX4"/>
<gene>
    <name evidence="2" type="ORF">GT635_09285</name>
</gene>
<dbReference type="EMBL" id="WWTB01000025">
    <property type="protein sequence ID" value="MZJ86635.1"/>
    <property type="molecule type" value="Genomic_DNA"/>
</dbReference>
<reference evidence="2 3" key="1">
    <citation type="journal article" date="2019" name="Nat. Med.">
        <title>A library of human gut bacterial isolates paired with longitudinal multiomics data enables mechanistic microbiome research.</title>
        <authorList>
            <person name="Poyet M."/>
            <person name="Groussin M."/>
            <person name="Gibbons S.M."/>
            <person name="Avila-Pacheco J."/>
            <person name="Jiang X."/>
            <person name="Kearney S.M."/>
            <person name="Perrotta A.R."/>
            <person name="Berdy B."/>
            <person name="Zhao S."/>
            <person name="Lieberman T.D."/>
            <person name="Swanson P.K."/>
            <person name="Smith M."/>
            <person name="Roesemann S."/>
            <person name="Alexander J.E."/>
            <person name="Rich S.A."/>
            <person name="Livny J."/>
            <person name="Vlamakis H."/>
            <person name="Clish C."/>
            <person name="Bullock K."/>
            <person name="Deik A."/>
            <person name="Scott J."/>
            <person name="Pierce K.A."/>
            <person name="Xavier R.J."/>
            <person name="Alm E.J."/>
        </authorList>
    </citation>
    <scope>NUCLEOTIDE SEQUENCE [LARGE SCALE GENOMIC DNA]</scope>
    <source>
        <strain evidence="2 3">BIOML-A10</strain>
    </source>
</reference>
<dbReference type="InterPro" id="IPR036691">
    <property type="entry name" value="Endo/exonu/phosph_ase_sf"/>
</dbReference>
<comment type="caution">
    <text evidence="2">The sequence shown here is derived from an EMBL/GenBank/DDBJ whole genome shotgun (WGS) entry which is preliminary data.</text>
</comment>
<name>A0A6L8RNX4_9ACTN</name>
<dbReference type="GO" id="GO:0003824">
    <property type="term" value="F:catalytic activity"/>
    <property type="evidence" value="ECO:0007669"/>
    <property type="project" value="InterPro"/>
</dbReference>
<sequence>MRLFFWNLARKSLADLIYAAIQLNDVDVAAFAEVDQLDFQRLAELLDDHYQTVETIDGKVKTSMLVKRTIRWQEASAVVNNLTCTLNLDDIPVNISVVHLPDKRNDPLGHHRERTIQQLVSELNTIKKLHPGSVNMLLGDFNCNPFDPEMVKLNSLNSTFFKEVAMRLKVRNSDGSAFPIMYNPALEFLSESNSNQGSFYWSSGDCTYYWHSLDQIVVDWQLADCIVDCRYLHQIGDTKLIVKSQPCSKYSDHLPLLVTMEMGDCHGR</sequence>
<dbReference type="RefSeq" id="WP_161154765.1">
    <property type="nucleotide sequence ID" value="NZ_WWSY01000001.1"/>
</dbReference>
<dbReference type="SUPFAM" id="SSF56219">
    <property type="entry name" value="DNase I-like"/>
    <property type="match status" value="1"/>
</dbReference>
<proteinExistence type="predicted"/>